<gene>
    <name evidence="4" type="primary">6</name>
    <name evidence="4" type="ORF">PBI_SPARKY_6</name>
</gene>
<protein>
    <submittedName>
        <fullName evidence="4">Major capsid protein</fullName>
    </submittedName>
</protein>
<comment type="subcellular location">
    <subcellularLocation>
        <location evidence="1">Virion</location>
    </subcellularLocation>
</comment>
<reference evidence="4 5" key="1">
    <citation type="submission" date="2014-07" db="EMBL/GenBank/DDBJ databases">
        <authorList>
            <person name="Simmons-Yager K."/>
            <person name="Taylor B.J."/>
            <person name="Thorniley A.J."/>
            <person name="Dasenko M.A."/>
            <person name="Denver D.R."/>
            <person name="Garcia-Ruiz H."/>
            <person name="Hoyer J.S."/>
            <person name="Jogdeo S."/>
            <person name="Sullivan C.M."/>
            <person name="Peterson M.R."/>
            <person name="Rowley E.R."/>
            <person name="Schnitzler C.E."/>
            <person name="Vining K.J."/>
            <person name="Almabruk K.H."/>
            <person name="Banawas S."/>
            <person name="Beatty C."/>
            <person name="Bullock C.J."/>
            <person name="Cappellazzi J.E."/>
            <person name="Chagani S.E."/>
            <person name="Chatterjee P."/>
            <person name="Cram E.D."/>
            <person name="Elorriaga M.E.S.T.E.F.A."/>
            <person name="Esser M."/>
            <person name="Fellows E.J."/>
            <person name="Garcia G.R."/>
            <person name="Gullaba J.M."/>
            <person name="Kinsley M.A."/>
            <person name="Luo F."/>
            <person name="Mcginnis M."/>
            <person name="Paquette C.E."/>
            <person name="Reddekopp R.L."/>
            <person name="Rosen K.L."/>
            <person name="Sahlfeld L.M."/>
            <person name="Vondras A.M."/>
            <person name="Wang J.X."/>
            <person name="Weiss E.S."/>
            <person name="Wernick R."/>
            <person name="Abuelizz H.A."/>
            <person name="Amaro Y."/>
            <person name="Archer C.L."/>
            <person name="Basu A."/>
            <person name="Bellinger M.R."/>
            <person name="Johnson S.F."/>
            <person name="Kitchen S.A."/>
            <person name="Li M."/>
            <person name="Morey-Castro K.E."/>
            <person name="Lavalleur H.J."/>
            <person name="Rangel L.J."/>
            <person name="Ree J.F."/>
            <person name="Shay S.D."/>
            <person name="Sheng Y."/>
            <person name="Smyth J.C."/>
            <person name="Stamm E.A."/>
            <person name="Taylor C.R."/>
            <person name="Vining O.B."/>
            <person name="Wanzeck K.M."/>
            <person name="Watson G."/>
            <person name="Bruck A.J."/>
            <person name="Anders K.R."/>
            <person name="Braun M.A."/>
            <person name="Delesalle V.A."/>
            <person name="Hughes L.E."/>
            <person name="Ware V.C."/>
            <person name="Bradley K.W."/>
            <person name="Barker L.P."/>
            <person name="Asai D.J."/>
            <person name="Bowman C.A."/>
            <person name="Russell D.A."/>
            <person name="Pope W.H."/>
            <person name="Jacobs-Sera D."/>
            <person name="Hendrix R.W."/>
            <person name="Hatfull G.F."/>
        </authorList>
    </citation>
    <scope>NUCLEOTIDE SEQUENCE [LARGE SCALE GENOMIC DNA]</scope>
</reference>
<accession>A0A076G837</accession>
<keyword evidence="2" id="KW-0946">Virion</keyword>
<dbReference type="Proteomes" id="UP000028659">
    <property type="component" value="Genome"/>
</dbReference>
<evidence type="ECO:0000256" key="2">
    <source>
        <dbReference type="ARBA" id="ARBA00022844"/>
    </source>
</evidence>
<dbReference type="InterPro" id="IPR054612">
    <property type="entry name" value="Phage_capsid-like_C"/>
</dbReference>
<dbReference type="OrthoDB" id="5160at10239"/>
<proteinExistence type="predicted"/>
<dbReference type="InterPro" id="IPR024455">
    <property type="entry name" value="Phage_capsid"/>
</dbReference>
<dbReference type="SUPFAM" id="SSF56563">
    <property type="entry name" value="Major capsid protein gp5"/>
    <property type="match status" value="1"/>
</dbReference>
<dbReference type="KEGG" id="vg:23680173"/>
<dbReference type="Pfam" id="PF05065">
    <property type="entry name" value="Phage_capsid"/>
    <property type="match status" value="1"/>
</dbReference>
<dbReference type="NCBIfam" id="TIGR01554">
    <property type="entry name" value="major_cap_HK97"/>
    <property type="match status" value="1"/>
</dbReference>
<organism evidence="4 5">
    <name type="scientific">Mycobacterium phage Sparky</name>
    <dbReference type="NCBI Taxonomy" id="1527493"/>
    <lineage>
        <taxon>Viruses</taxon>
        <taxon>Duplodnaviria</taxon>
        <taxon>Heunggongvirae</taxon>
        <taxon>Uroviricota</taxon>
        <taxon>Caudoviricetes</taxon>
        <taxon>Sparkyvirus</taxon>
        <taxon>Sparkyvirus sparky</taxon>
    </lineage>
</organism>
<dbReference type="RefSeq" id="YP_009125389.1">
    <property type="nucleotide sequence ID" value="NC_026597.1"/>
</dbReference>
<name>A0A076G837_9CAUD</name>
<dbReference type="Gene3D" id="3.30.2400.10">
    <property type="entry name" value="Major capsid protein gp5"/>
    <property type="match status" value="1"/>
</dbReference>
<dbReference type="EMBL" id="KM083128">
    <property type="protein sequence ID" value="AII28154.1"/>
    <property type="molecule type" value="Genomic_DNA"/>
</dbReference>
<evidence type="ECO:0000313" key="4">
    <source>
        <dbReference type="EMBL" id="AII28154.1"/>
    </source>
</evidence>
<evidence type="ECO:0000259" key="3">
    <source>
        <dbReference type="Pfam" id="PF05065"/>
    </source>
</evidence>
<dbReference type="GeneID" id="23680173"/>
<evidence type="ECO:0000313" key="5">
    <source>
        <dbReference type="Proteomes" id="UP000028659"/>
    </source>
</evidence>
<sequence length="322" mass="33761">MADISRADVATLIQDAYAADFLSWAAKKSAVLQAFPTRNMGTKTVKEPVMATKPHAKWVSESATAPEGVKPTGKVTWANKNLVAEELAVIVPVHENVIDDATEDILLDIAKAGGEAIAFALDAAVIFGINKPSTWTSNDLYASAVAGNNVFTIGSAVDGEDLSGQILNGAEALADRYEPSTLLAKMGLQFKLSNQRNADGTPIFGGPLAAAPWSDGTVHGLSSKFVTGTVDDGDGGDQLVWDPDIATALVVDRSRVIIGVRQDIQVKYLTEATVNGINLAERDMVALRFKARYAYVLGDNIAFGSQLSTSSPVAAVVPGGGS</sequence>
<keyword evidence="5" id="KW-1185">Reference proteome</keyword>
<feature type="domain" description="Phage capsid-like C-terminal" evidence="3">
    <location>
        <begin position="12"/>
        <end position="302"/>
    </location>
</feature>
<dbReference type="GO" id="GO:0044423">
    <property type="term" value="C:virion component"/>
    <property type="evidence" value="ECO:0007669"/>
    <property type="project" value="UniProtKB-KW"/>
</dbReference>
<evidence type="ECO:0000256" key="1">
    <source>
        <dbReference type="ARBA" id="ARBA00004328"/>
    </source>
</evidence>